<dbReference type="Pfam" id="PF01202">
    <property type="entry name" value="SKI"/>
    <property type="match status" value="1"/>
</dbReference>
<evidence type="ECO:0000313" key="13">
    <source>
        <dbReference type="Proteomes" id="UP000629371"/>
    </source>
</evidence>
<evidence type="ECO:0000256" key="11">
    <source>
        <dbReference type="HAMAP-Rule" id="MF_00109"/>
    </source>
</evidence>
<evidence type="ECO:0000256" key="6">
    <source>
        <dbReference type="ARBA" id="ARBA00022741"/>
    </source>
</evidence>
<dbReference type="PANTHER" id="PTHR21087">
    <property type="entry name" value="SHIKIMATE KINASE"/>
    <property type="match status" value="1"/>
</dbReference>
<evidence type="ECO:0000256" key="4">
    <source>
        <dbReference type="ARBA" id="ARBA00022605"/>
    </source>
</evidence>
<dbReference type="InterPro" id="IPR027417">
    <property type="entry name" value="P-loop_NTPase"/>
</dbReference>
<comment type="subunit">
    <text evidence="11">Monomer.</text>
</comment>
<dbReference type="EMBL" id="JAERRI010000004">
    <property type="protein sequence ID" value="MBL1089545.1"/>
    <property type="molecule type" value="Genomic_DNA"/>
</dbReference>
<dbReference type="GO" id="GO:0016301">
    <property type="term" value="F:kinase activity"/>
    <property type="evidence" value="ECO:0007669"/>
    <property type="project" value="UniProtKB-KW"/>
</dbReference>
<feature type="binding site" evidence="11">
    <location>
        <position position="81"/>
    </location>
    <ligand>
        <name>substrate</name>
    </ligand>
</feature>
<sequence>MTSPVVVLIGPPGAGKSTVGALLAERLGVGYRDTDADVVATAGRPIAEIFIDQGEAHFRGLEREAVRTALDEHPGVLALGGGAVLDEGTRKLLTGLPVIFLDVELADAVKRVGLDAPRPLLAVNPRKQWRELMERRRPLYTEVARAVIPTAERTPGQVAEAILDALDLRPAAGGAPQAAHREENA</sequence>
<feature type="binding site" evidence="11">
    <location>
        <position position="59"/>
    </location>
    <ligand>
        <name>substrate</name>
    </ligand>
</feature>
<keyword evidence="5 11" id="KW-0808">Transferase</keyword>
<feature type="binding site" evidence="11">
    <location>
        <begin position="13"/>
        <end position="18"/>
    </location>
    <ligand>
        <name>ATP</name>
        <dbReference type="ChEBI" id="CHEBI:30616"/>
    </ligand>
</feature>
<name>A0ABS1MP75_9ACTN</name>
<dbReference type="PRINTS" id="PR01100">
    <property type="entry name" value="SHIKIMTKNASE"/>
</dbReference>
<dbReference type="Proteomes" id="UP000629371">
    <property type="component" value="Unassembled WGS sequence"/>
</dbReference>
<keyword evidence="4 11" id="KW-0028">Amino-acid biosynthesis</keyword>
<dbReference type="Gene3D" id="3.40.50.300">
    <property type="entry name" value="P-loop containing nucleotide triphosphate hydrolases"/>
    <property type="match status" value="1"/>
</dbReference>
<evidence type="ECO:0000256" key="1">
    <source>
        <dbReference type="ARBA" id="ARBA00004842"/>
    </source>
</evidence>
<evidence type="ECO:0000256" key="5">
    <source>
        <dbReference type="ARBA" id="ARBA00022679"/>
    </source>
</evidence>
<dbReference type="InterPro" id="IPR031322">
    <property type="entry name" value="Shikimate/glucono_kinase"/>
</dbReference>
<evidence type="ECO:0000256" key="8">
    <source>
        <dbReference type="ARBA" id="ARBA00022840"/>
    </source>
</evidence>
<comment type="similarity">
    <text evidence="2 11">Belongs to the shikimate kinase family.</text>
</comment>
<reference evidence="12 13" key="1">
    <citation type="submission" date="2021-01" db="EMBL/GenBank/DDBJ databases">
        <title>WGS of actinomycetes isolated from Thailand.</title>
        <authorList>
            <person name="Thawai C."/>
        </authorList>
    </citation>
    <scope>NUCLEOTIDE SEQUENCE [LARGE SCALE GENOMIC DNA]</scope>
    <source>
        <strain evidence="12 13">CH9-7</strain>
    </source>
</reference>
<feature type="binding site" evidence="11">
    <location>
        <position position="35"/>
    </location>
    <ligand>
        <name>substrate</name>
    </ligand>
</feature>
<keyword evidence="9 11" id="KW-0057">Aromatic amino acid biosynthesis</keyword>
<dbReference type="PROSITE" id="PS01128">
    <property type="entry name" value="SHIKIMATE_KINASE"/>
    <property type="match status" value="1"/>
</dbReference>
<comment type="cofactor">
    <cofactor evidence="11">
        <name>Mg(2+)</name>
        <dbReference type="ChEBI" id="CHEBI:18420"/>
    </cofactor>
    <text evidence="11">Binds 1 Mg(2+) ion per subunit.</text>
</comment>
<feature type="binding site" evidence="11">
    <location>
        <position position="118"/>
    </location>
    <ligand>
        <name>ATP</name>
        <dbReference type="ChEBI" id="CHEBI:30616"/>
    </ligand>
</feature>
<evidence type="ECO:0000256" key="7">
    <source>
        <dbReference type="ARBA" id="ARBA00022777"/>
    </source>
</evidence>
<dbReference type="InterPro" id="IPR023000">
    <property type="entry name" value="Shikimate_kinase_CS"/>
</dbReference>
<evidence type="ECO:0000256" key="9">
    <source>
        <dbReference type="ARBA" id="ARBA00023141"/>
    </source>
</evidence>
<dbReference type="CDD" id="cd00464">
    <property type="entry name" value="SK"/>
    <property type="match status" value="1"/>
</dbReference>
<comment type="function">
    <text evidence="11">Catalyzes the specific phosphorylation of the 3-hydroxyl group of shikimic acid using ATP as a cosubstrate.</text>
</comment>
<keyword evidence="8 11" id="KW-0067">ATP-binding</keyword>
<evidence type="ECO:0000313" key="12">
    <source>
        <dbReference type="EMBL" id="MBL1089545.1"/>
    </source>
</evidence>
<comment type="catalytic activity">
    <reaction evidence="10 11">
        <text>shikimate + ATP = 3-phosphoshikimate + ADP + H(+)</text>
        <dbReference type="Rhea" id="RHEA:13121"/>
        <dbReference type="ChEBI" id="CHEBI:15378"/>
        <dbReference type="ChEBI" id="CHEBI:30616"/>
        <dbReference type="ChEBI" id="CHEBI:36208"/>
        <dbReference type="ChEBI" id="CHEBI:145989"/>
        <dbReference type="ChEBI" id="CHEBI:456216"/>
        <dbReference type="EC" id="2.7.1.71"/>
    </reaction>
</comment>
<evidence type="ECO:0000256" key="10">
    <source>
        <dbReference type="ARBA" id="ARBA00048567"/>
    </source>
</evidence>
<proteinExistence type="inferred from homology"/>
<evidence type="ECO:0000256" key="2">
    <source>
        <dbReference type="ARBA" id="ARBA00006997"/>
    </source>
</evidence>
<organism evidence="12 13">
    <name type="scientific">Streptomyces siderophoricus</name>
    <dbReference type="NCBI Taxonomy" id="2802281"/>
    <lineage>
        <taxon>Bacteria</taxon>
        <taxon>Bacillati</taxon>
        <taxon>Actinomycetota</taxon>
        <taxon>Actinomycetes</taxon>
        <taxon>Kitasatosporales</taxon>
        <taxon>Streptomycetaceae</taxon>
        <taxon>Streptomyces</taxon>
    </lineage>
</organism>
<keyword evidence="6 11" id="KW-0547">Nucleotide-binding</keyword>
<evidence type="ECO:0000256" key="3">
    <source>
        <dbReference type="ARBA" id="ARBA00012154"/>
    </source>
</evidence>
<dbReference type="SUPFAM" id="SSF52540">
    <property type="entry name" value="P-loop containing nucleoside triphosphate hydrolases"/>
    <property type="match status" value="1"/>
</dbReference>
<dbReference type="RefSeq" id="WP_201802472.1">
    <property type="nucleotide sequence ID" value="NZ_JAERRI010000004.1"/>
</dbReference>
<keyword evidence="7 11" id="KW-0418">Kinase</keyword>
<feature type="binding site" evidence="11">
    <location>
        <position position="136"/>
    </location>
    <ligand>
        <name>substrate</name>
    </ligand>
</feature>
<feature type="binding site" evidence="11">
    <location>
        <position position="153"/>
    </location>
    <ligand>
        <name>ATP</name>
        <dbReference type="ChEBI" id="CHEBI:30616"/>
    </ligand>
</feature>
<dbReference type="InterPro" id="IPR000623">
    <property type="entry name" value="Shikimate_kinase/TSH1"/>
</dbReference>
<keyword evidence="13" id="KW-1185">Reference proteome</keyword>
<comment type="pathway">
    <text evidence="1 11">Metabolic intermediate biosynthesis; chorismate biosynthesis; chorismate from D-erythrose 4-phosphate and phosphoenolpyruvate: step 5/7.</text>
</comment>
<comment type="caution">
    <text evidence="12">The sequence shown here is derived from an EMBL/GenBank/DDBJ whole genome shotgun (WGS) entry which is preliminary data.</text>
</comment>
<dbReference type="EC" id="2.7.1.71" evidence="3 11"/>
<comment type="subcellular location">
    <subcellularLocation>
        <location evidence="11">Cytoplasm</location>
    </subcellularLocation>
</comment>
<gene>
    <name evidence="11" type="primary">aroK</name>
    <name evidence="12" type="ORF">JK360_09045</name>
</gene>
<feature type="binding site" evidence="11">
    <location>
        <position position="17"/>
    </location>
    <ligand>
        <name>Mg(2+)</name>
        <dbReference type="ChEBI" id="CHEBI:18420"/>
    </ligand>
</feature>
<accession>A0ABS1MP75</accession>
<keyword evidence="11" id="KW-0963">Cytoplasm</keyword>
<protein>
    <recommendedName>
        <fullName evidence="3 11">Shikimate kinase</fullName>
        <shortName evidence="11">SK</shortName>
        <ecNumber evidence="3 11">2.7.1.71</ecNumber>
    </recommendedName>
</protein>
<keyword evidence="11" id="KW-0479">Metal-binding</keyword>
<dbReference type="PANTHER" id="PTHR21087:SF16">
    <property type="entry name" value="SHIKIMATE KINASE 1, CHLOROPLASTIC"/>
    <property type="match status" value="1"/>
</dbReference>
<dbReference type="HAMAP" id="MF_00109">
    <property type="entry name" value="Shikimate_kinase"/>
    <property type="match status" value="1"/>
</dbReference>
<keyword evidence="11" id="KW-0460">Magnesium</keyword>